<dbReference type="OrthoDB" id="165454at2"/>
<evidence type="ECO:0000313" key="2">
    <source>
        <dbReference type="Proteomes" id="UP000008922"/>
    </source>
</evidence>
<dbReference type="HOGENOM" id="CLU_1830958_0_0_0"/>
<accession>E8N5H1</accession>
<organism evidence="1 2">
    <name type="scientific">Anaerolinea thermophila (strain DSM 14523 / JCM 11388 / NBRC 100420 / UNI-1)</name>
    <dbReference type="NCBI Taxonomy" id="926569"/>
    <lineage>
        <taxon>Bacteria</taxon>
        <taxon>Bacillati</taxon>
        <taxon>Chloroflexota</taxon>
        <taxon>Anaerolineae</taxon>
        <taxon>Anaerolineales</taxon>
        <taxon>Anaerolineaceae</taxon>
        <taxon>Anaerolinea</taxon>
    </lineage>
</organism>
<gene>
    <name evidence="1" type="ordered locus">ANT_16590</name>
</gene>
<protein>
    <submittedName>
        <fullName evidence="1">Uncharacterized protein</fullName>
    </submittedName>
</protein>
<evidence type="ECO:0000313" key="1">
    <source>
        <dbReference type="EMBL" id="BAJ63685.1"/>
    </source>
</evidence>
<dbReference type="AlphaFoldDB" id="E8N5H1"/>
<dbReference type="Proteomes" id="UP000008922">
    <property type="component" value="Chromosome"/>
</dbReference>
<keyword evidence="2" id="KW-1185">Reference proteome</keyword>
<dbReference type="InParanoid" id="E8N5H1"/>
<proteinExistence type="predicted"/>
<dbReference type="RefSeq" id="WP_013560064.1">
    <property type="nucleotide sequence ID" value="NC_014960.1"/>
</dbReference>
<dbReference type="EMBL" id="AP012029">
    <property type="protein sequence ID" value="BAJ63685.1"/>
    <property type="molecule type" value="Genomic_DNA"/>
</dbReference>
<reference evidence="1 2" key="1">
    <citation type="submission" date="2010-12" db="EMBL/GenBank/DDBJ databases">
        <title>Whole genome sequence of Anaerolinea thermophila UNI-1.</title>
        <authorList>
            <person name="Narita-Yamada S."/>
            <person name="Kishi E."/>
            <person name="Watanabe Y."/>
            <person name="Takasaki K."/>
            <person name="Ankai A."/>
            <person name="Oguchi A."/>
            <person name="Fukui S."/>
            <person name="Takahashi M."/>
            <person name="Yashiro I."/>
            <person name="Hosoyama A."/>
            <person name="Sekiguchi Y."/>
            <person name="Hanada S."/>
            <person name="Fujita N."/>
        </authorList>
    </citation>
    <scope>NUCLEOTIDE SEQUENCE [LARGE SCALE GENOMIC DNA]</scope>
    <source>
        <strain evidence="2">DSM 14523 / JCM 11388 / NBRC 100420 / UNI-1</strain>
    </source>
</reference>
<dbReference type="KEGG" id="atm:ANT_16590"/>
<sequence length="140" mass="15986">MGRVINPDSAGRERTRLTKATVLALRALMRQTQPDDTSRDLASFISLALLQISETIDVSVEAWEKRGYWLKADRFRLEWEWAKHSGKQMQDAVLRDDWAEIARISAFVGGKLMKVVVSDKHRLGTPWVGAYQMLLKSGRE</sequence>
<name>E8N5H1_ANATU</name>
<dbReference type="eggNOG" id="ENOG502ZXTA">
    <property type="taxonomic scope" value="Bacteria"/>
</dbReference>